<proteinExistence type="inferred from homology"/>
<dbReference type="GO" id="GO:0004521">
    <property type="term" value="F:RNA endonuclease activity"/>
    <property type="evidence" value="ECO:0007669"/>
    <property type="project" value="UniProtKB-UniRule"/>
</dbReference>
<dbReference type="NCBIfam" id="TIGR00043">
    <property type="entry name" value="rRNA maturation RNase YbeY"/>
    <property type="match status" value="1"/>
</dbReference>
<keyword evidence="3 7" id="KW-0479">Metal-binding</keyword>
<dbReference type="STRING" id="313596.RB2501_06820"/>
<feature type="binding site" evidence="7">
    <location>
        <position position="116"/>
    </location>
    <ligand>
        <name>Zn(2+)</name>
        <dbReference type="ChEBI" id="CHEBI:29105"/>
        <note>catalytic</note>
    </ligand>
</feature>
<protein>
    <recommendedName>
        <fullName evidence="7">Endoribonuclease YbeY</fullName>
        <ecNumber evidence="7">3.1.-.-</ecNumber>
    </recommendedName>
</protein>
<accession>A4CI34</accession>
<keyword evidence="7" id="KW-0690">Ribosome biogenesis</keyword>
<keyword evidence="2 7" id="KW-0540">Nuclease</keyword>
<reference evidence="8 9" key="1">
    <citation type="journal article" date="2009" name="J. Bacteriol.">
        <title>Complete genome sequence of Robiginitalea biformata HTCC2501.</title>
        <authorList>
            <person name="Oh H.M."/>
            <person name="Giovannoni S.J."/>
            <person name="Lee K."/>
            <person name="Ferriera S."/>
            <person name="Johnson J."/>
            <person name="Cho J.C."/>
        </authorList>
    </citation>
    <scope>NUCLEOTIDE SEQUENCE [LARGE SCALE GENOMIC DNA]</scope>
    <source>
        <strain evidence="9">ATCC BAA-864 / HTCC2501 / KCTC 12146</strain>
    </source>
</reference>
<dbReference type="Gene3D" id="3.40.390.30">
    <property type="entry name" value="Metalloproteases ('zincins'), catalytic domain"/>
    <property type="match status" value="1"/>
</dbReference>
<dbReference type="GO" id="GO:0005737">
    <property type="term" value="C:cytoplasm"/>
    <property type="evidence" value="ECO:0007669"/>
    <property type="project" value="UniProtKB-SubCell"/>
</dbReference>
<comment type="function">
    <text evidence="7">Single strand-specific metallo-endoribonuclease involved in late-stage 70S ribosome quality control and in maturation of the 3' terminus of the 16S rRNA.</text>
</comment>
<dbReference type="KEGG" id="rbi:RB2501_06820"/>
<evidence type="ECO:0000256" key="6">
    <source>
        <dbReference type="ARBA" id="ARBA00022833"/>
    </source>
</evidence>
<dbReference type="PANTHER" id="PTHR46986">
    <property type="entry name" value="ENDORIBONUCLEASE YBEY, CHLOROPLASTIC"/>
    <property type="match status" value="1"/>
</dbReference>
<sequence length="140" mass="16462">MRIDYHSETDFSLPNPAKYTEWIINVLKSRELTPGELQFVFCSDDYLLEMNHKYLGHDYYTDILTFENDLEDGVSGDIFISIDRIRDNAKTYCVPFEEELARVMIHGVLHLIGFGDSTEKEKEIMRQEESACLRMFHVKQ</sequence>
<keyword evidence="6 7" id="KW-0862">Zinc</keyword>
<dbReference type="GO" id="GO:0008270">
    <property type="term" value="F:zinc ion binding"/>
    <property type="evidence" value="ECO:0007669"/>
    <property type="project" value="UniProtKB-UniRule"/>
</dbReference>
<evidence type="ECO:0000256" key="7">
    <source>
        <dbReference type="HAMAP-Rule" id="MF_00009"/>
    </source>
</evidence>
<feature type="binding site" evidence="7">
    <location>
        <position position="110"/>
    </location>
    <ligand>
        <name>Zn(2+)</name>
        <dbReference type="ChEBI" id="CHEBI:29105"/>
        <note>catalytic</note>
    </ligand>
</feature>
<dbReference type="Pfam" id="PF02130">
    <property type="entry name" value="YbeY"/>
    <property type="match status" value="1"/>
</dbReference>
<dbReference type="OrthoDB" id="9811984at2"/>
<keyword evidence="9" id="KW-1185">Reference proteome</keyword>
<comment type="similarity">
    <text evidence="1 7">Belongs to the endoribonuclease YbeY family.</text>
</comment>
<dbReference type="HOGENOM" id="CLU_106710_3_3_10"/>
<evidence type="ECO:0000313" key="9">
    <source>
        <dbReference type="Proteomes" id="UP000009049"/>
    </source>
</evidence>
<dbReference type="InterPro" id="IPR020549">
    <property type="entry name" value="YbeY_CS"/>
</dbReference>
<evidence type="ECO:0000313" key="8">
    <source>
        <dbReference type="EMBL" id="EAR16592.1"/>
    </source>
</evidence>
<dbReference type="GO" id="GO:0004222">
    <property type="term" value="F:metalloendopeptidase activity"/>
    <property type="evidence" value="ECO:0007669"/>
    <property type="project" value="InterPro"/>
</dbReference>
<evidence type="ECO:0000256" key="4">
    <source>
        <dbReference type="ARBA" id="ARBA00022759"/>
    </source>
</evidence>
<dbReference type="EMBL" id="CP001712">
    <property type="protein sequence ID" value="EAR16592.1"/>
    <property type="molecule type" value="Genomic_DNA"/>
</dbReference>
<evidence type="ECO:0000256" key="2">
    <source>
        <dbReference type="ARBA" id="ARBA00022722"/>
    </source>
</evidence>
<keyword evidence="7" id="KW-0698">rRNA processing</keyword>
<dbReference type="AlphaFoldDB" id="A4CI34"/>
<dbReference type="EC" id="3.1.-.-" evidence="7"/>
<evidence type="ECO:0000256" key="5">
    <source>
        <dbReference type="ARBA" id="ARBA00022801"/>
    </source>
</evidence>
<dbReference type="SUPFAM" id="SSF55486">
    <property type="entry name" value="Metalloproteases ('zincins'), catalytic domain"/>
    <property type="match status" value="1"/>
</dbReference>
<keyword evidence="7" id="KW-0963">Cytoplasm</keyword>
<gene>
    <name evidence="7" type="primary">ybeY</name>
    <name evidence="8" type="ordered locus">RB2501_06820</name>
</gene>
<dbReference type="eggNOG" id="COG0319">
    <property type="taxonomic scope" value="Bacteria"/>
</dbReference>
<dbReference type="PANTHER" id="PTHR46986:SF1">
    <property type="entry name" value="ENDORIBONUCLEASE YBEY, CHLOROPLASTIC"/>
    <property type="match status" value="1"/>
</dbReference>
<feature type="binding site" evidence="7">
    <location>
        <position position="106"/>
    </location>
    <ligand>
        <name>Zn(2+)</name>
        <dbReference type="ChEBI" id="CHEBI:29105"/>
        <note>catalytic</note>
    </ligand>
</feature>
<organism evidence="8 9">
    <name type="scientific">Robiginitalea biformata (strain ATCC BAA-864 / DSM 15991 / KCTC 12146 / HTCC2501)</name>
    <dbReference type="NCBI Taxonomy" id="313596"/>
    <lineage>
        <taxon>Bacteria</taxon>
        <taxon>Pseudomonadati</taxon>
        <taxon>Bacteroidota</taxon>
        <taxon>Flavobacteriia</taxon>
        <taxon>Flavobacteriales</taxon>
        <taxon>Flavobacteriaceae</taxon>
        <taxon>Robiginitalea</taxon>
    </lineage>
</organism>
<dbReference type="HAMAP" id="MF_00009">
    <property type="entry name" value="Endoribonucl_YbeY"/>
    <property type="match status" value="1"/>
</dbReference>
<comment type="subcellular location">
    <subcellularLocation>
        <location evidence="7">Cytoplasm</location>
    </subcellularLocation>
</comment>
<comment type="cofactor">
    <cofactor evidence="7">
        <name>Zn(2+)</name>
        <dbReference type="ChEBI" id="CHEBI:29105"/>
    </cofactor>
    <text evidence="7">Binds 1 zinc ion.</text>
</comment>
<dbReference type="InterPro" id="IPR002036">
    <property type="entry name" value="YbeY"/>
</dbReference>
<dbReference type="RefSeq" id="WP_015753349.1">
    <property type="nucleotide sequence ID" value="NC_013222.1"/>
</dbReference>
<dbReference type="Proteomes" id="UP000009049">
    <property type="component" value="Chromosome"/>
</dbReference>
<evidence type="ECO:0000256" key="1">
    <source>
        <dbReference type="ARBA" id="ARBA00010875"/>
    </source>
</evidence>
<dbReference type="PROSITE" id="PS01306">
    <property type="entry name" value="UPF0054"/>
    <property type="match status" value="1"/>
</dbReference>
<name>A4CI34_ROBBH</name>
<dbReference type="InterPro" id="IPR023091">
    <property type="entry name" value="MetalPrtase_cat_dom_sf_prd"/>
</dbReference>
<keyword evidence="4 7" id="KW-0255">Endonuclease</keyword>
<keyword evidence="5 7" id="KW-0378">Hydrolase</keyword>
<evidence type="ECO:0000256" key="3">
    <source>
        <dbReference type="ARBA" id="ARBA00022723"/>
    </source>
</evidence>
<dbReference type="GO" id="GO:0006364">
    <property type="term" value="P:rRNA processing"/>
    <property type="evidence" value="ECO:0007669"/>
    <property type="project" value="UniProtKB-UniRule"/>
</dbReference>